<feature type="coiled-coil region" evidence="1">
    <location>
        <begin position="62"/>
        <end position="133"/>
    </location>
</feature>
<evidence type="ECO:0000256" key="1">
    <source>
        <dbReference type="SAM" id="Coils"/>
    </source>
</evidence>
<dbReference type="AlphaFoldDB" id="A0A1R2CSX3"/>
<keyword evidence="1" id="KW-0175">Coiled coil</keyword>
<evidence type="ECO:0000313" key="3">
    <source>
        <dbReference type="Proteomes" id="UP000187209"/>
    </source>
</evidence>
<proteinExistence type="predicted"/>
<reference evidence="2 3" key="1">
    <citation type="submission" date="2016-11" db="EMBL/GenBank/DDBJ databases">
        <title>The macronuclear genome of Stentor coeruleus: a giant cell with tiny introns.</title>
        <authorList>
            <person name="Slabodnick M."/>
            <person name="Ruby J.G."/>
            <person name="Reiff S.B."/>
            <person name="Swart E.C."/>
            <person name="Gosai S."/>
            <person name="Prabakaran S."/>
            <person name="Witkowska E."/>
            <person name="Larue G.E."/>
            <person name="Fisher S."/>
            <person name="Freeman R.M."/>
            <person name="Gunawardena J."/>
            <person name="Chu W."/>
            <person name="Stover N.A."/>
            <person name="Gregory B.D."/>
            <person name="Nowacki M."/>
            <person name="Derisi J."/>
            <person name="Roy S.W."/>
            <person name="Marshall W.F."/>
            <person name="Sood P."/>
        </authorList>
    </citation>
    <scope>NUCLEOTIDE SEQUENCE [LARGE SCALE GENOMIC DNA]</scope>
    <source>
        <strain evidence="2">WM001</strain>
    </source>
</reference>
<dbReference type="EMBL" id="MPUH01000069">
    <property type="protein sequence ID" value="OMJ92078.1"/>
    <property type="molecule type" value="Genomic_DNA"/>
</dbReference>
<protein>
    <recommendedName>
        <fullName evidence="4">GAF domain-containing protein</fullName>
    </recommendedName>
</protein>
<comment type="caution">
    <text evidence="2">The sequence shown here is derived from an EMBL/GenBank/DDBJ whole genome shotgun (WGS) entry which is preliminary data.</text>
</comment>
<dbReference type="OrthoDB" id="322987at2759"/>
<sequence>MKFSTSEAFSDMIFSPSKTPFPKSLFEKKNIEVKRPSSHSNSRNLNYRRQDHLDLKPSKEFNKNIDSLITSLMDENKKLKEELDSMRKINKKLLESEKLTNEEYKAFYQTILVDHLQKKVENLDEEANFYRLESQKNSMELGLMKRDKKYIKALAMKYKNQTLNKYTHDVSPDKKTRSAHISKERLQNNNKQKKISNLTNFISQLQKKSNFLEILSSIAEFLKCIFKAEKVSMILVSEEIKDLYAKHVKNFFRHNWNEMRVILAEGPHLSPIELTSLHIEQIKAGFTTGKEVYSTITFSGEPSIYICLHRKIPNKNEFGLYTAADYSYLCLVSTCAGLALNFIKSKQRAHIESEHVLELSTLISSLIYNKNHKELSKNIYTFIPKYLEFEYAGVVFFDYTHEELFMMIPTESYVDKFSDTSIKFPKDLGITGDVFKKNMVFKVDNVKSHRLFNTEIDNSCKSSNIQNAIFASLIGLNGEAVGVLQIFNKKGGKNINEKDVEKVRNLQKIIGVCISSTNCIAEASSLTILLKQGVQKAISSIEDIERNRNNRELFEIKNVLNTMKANMHEWNNQKRIKSFILG</sequence>
<organism evidence="2 3">
    <name type="scientific">Stentor coeruleus</name>
    <dbReference type="NCBI Taxonomy" id="5963"/>
    <lineage>
        <taxon>Eukaryota</taxon>
        <taxon>Sar</taxon>
        <taxon>Alveolata</taxon>
        <taxon>Ciliophora</taxon>
        <taxon>Postciliodesmatophora</taxon>
        <taxon>Heterotrichea</taxon>
        <taxon>Heterotrichida</taxon>
        <taxon>Stentoridae</taxon>
        <taxon>Stentor</taxon>
    </lineage>
</organism>
<accession>A0A1R2CSX3</accession>
<dbReference type="SUPFAM" id="SSF55781">
    <property type="entry name" value="GAF domain-like"/>
    <property type="match status" value="1"/>
</dbReference>
<dbReference type="Gene3D" id="3.30.450.40">
    <property type="match status" value="1"/>
</dbReference>
<dbReference type="InterPro" id="IPR029016">
    <property type="entry name" value="GAF-like_dom_sf"/>
</dbReference>
<keyword evidence="3" id="KW-1185">Reference proteome</keyword>
<evidence type="ECO:0008006" key="4">
    <source>
        <dbReference type="Google" id="ProtNLM"/>
    </source>
</evidence>
<evidence type="ECO:0000313" key="2">
    <source>
        <dbReference type="EMBL" id="OMJ92078.1"/>
    </source>
</evidence>
<dbReference type="Proteomes" id="UP000187209">
    <property type="component" value="Unassembled WGS sequence"/>
</dbReference>
<name>A0A1R2CSX3_9CILI</name>
<gene>
    <name evidence="2" type="ORF">SteCoe_5284</name>
</gene>